<evidence type="ECO:0000313" key="3">
    <source>
        <dbReference type="Proteomes" id="UP000199045"/>
    </source>
</evidence>
<dbReference type="InterPro" id="IPR011991">
    <property type="entry name" value="ArsR-like_HTH"/>
</dbReference>
<dbReference type="OrthoDB" id="9797716at2"/>
<feature type="domain" description="HTH arsR-type" evidence="1">
    <location>
        <begin position="1"/>
        <end position="92"/>
    </location>
</feature>
<dbReference type="GO" id="GO:0046686">
    <property type="term" value="P:response to cadmium ion"/>
    <property type="evidence" value="ECO:0007669"/>
    <property type="project" value="TreeGrafter"/>
</dbReference>
<dbReference type="InterPro" id="IPR001845">
    <property type="entry name" value="HTH_ArsR_DNA-bd_dom"/>
</dbReference>
<dbReference type="AlphaFoldDB" id="A0A1G7HQI9"/>
<dbReference type="PROSITE" id="PS50987">
    <property type="entry name" value="HTH_ARSR_2"/>
    <property type="match status" value="1"/>
</dbReference>
<dbReference type="RefSeq" id="WP_089828708.1">
    <property type="nucleotide sequence ID" value="NZ_FNBN01000001.1"/>
</dbReference>
<reference evidence="2 3" key="1">
    <citation type="submission" date="2016-10" db="EMBL/GenBank/DDBJ databases">
        <authorList>
            <person name="de Groot N.N."/>
        </authorList>
    </citation>
    <scope>NUCLEOTIDE SEQUENCE [LARGE SCALE GENOMIC DNA]</scope>
    <source>
        <strain evidence="2 3">DSM 527</strain>
    </source>
</reference>
<keyword evidence="2" id="KW-0238">DNA-binding</keyword>
<name>A0A1G7HQI9_CHIFI</name>
<gene>
    <name evidence="2" type="ORF">SAMN04488121_101566</name>
</gene>
<dbReference type="Proteomes" id="UP000199045">
    <property type="component" value="Unassembled WGS sequence"/>
</dbReference>
<dbReference type="EMBL" id="FNBN01000001">
    <property type="protein sequence ID" value="SDF02732.1"/>
    <property type="molecule type" value="Genomic_DNA"/>
</dbReference>
<dbReference type="SUPFAM" id="SSF46785">
    <property type="entry name" value="Winged helix' DNA-binding domain"/>
    <property type="match status" value="1"/>
</dbReference>
<dbReference type="InterPro" id="IPR052543">
    <property type="entry name" value="HTH_Metal-responsive_Reg"/>
</dbReference>
<dbReference type="GO" id="GO:0003677">
    <property type="term" value="F:DNA binding"/>
    <property type="evidence" value="ECO:0007669"/>
    <property type="project" value="UniProtKB-KW"/>
</dbReference>
<sequence>METAFKQIAALIGDPTRATILWTLLDGKAFTATELAIAADTSPQNISMHLNKLVQADLLSVESQGRHRYYKFSRKDVAYAIEALANLIPAARNAPVVEQDSAVKYCRTCYDHLAGKIGVAITDSLIHQEMLSETFDLTTKGNKWFGKMGINTDVLKQQRRTFIRPCLDWSERRHHLAGAVGAALLDMMLSADWLRRTRQSRAIVITAEGEKMLRQHFRLTVG</sequence>
<dbReference type="PANTHER" id="PTHR39168:SF1">
    <property type="entry name" value="TRANSCRIPTIONAL REGULATORY PROTEIN"/>
    <property type="match status" value="1"/>
</dbReference>
<proteinExistence type="predicted"/>
<accession>A0A1G7HQI9</accession>
<protein>
    <submittedName>
        <fullName evidence="2">DNA-binding transcriptional regulator, ArsR family</fullName>
    </submittedName>
</protein>
<dbReference type="Gene3D" id="1.10.10.10">
    <property type="entry name" value="Winged helix-like DNA-binding domain superfamily/Winged helix DNA-binding domain"/>
    <property type="match status" value="1"/>
</dbReference>
<evidence type="ECO:0000313" key="2">
    <source>
        <dbReference type="EMBL" id="SDF02732.1"/>
    </source>
</evidence>
<dbReference type="GO" id="GO:0097063">
    <property type="term" value="F:cadmium ion sensor activity"/>
    <property type="evidence" value="ECO:0007669"/>
    <property type="project" value="TreeGrafter"/>
</dbReference>
<dbReference type="GO" id="GO:0003700">
    <property type="term" value="F:DNA-binding transcription factor activity"/>
    <property type="evidence" value="ECO:0007669"/>
    <property type="project" value="InterPro"/>
</dbReference>
<dbReference type="GO" id="GO:0010288">
    <property type="term" value="P:response to lead ion"/>
    <property type="evidence" value="ECO:0007669"/>
    <property type="project" value="TreeGrafter"/>
</dbReference>
<dbReference type="GO" id="GO:0032791">
    <property type="term" value="F:lead ion binding"/>
    <property type="evidence" value="ECO:0007669"/>
    <property type="project" value="TreeGrafter"/>
</dbReference>
<dbReference type="InterPro" id="IPR036390">
    <property type="entry name" value="WH_DNA-bd_sf"/>
</dbReference>
<evidence type="ECO:0000259" key="1">
    <source>
        <dbReference type="PROSITE" id="PS50987"/>
    </source>
</evidence>
<dbReference type="CDD" id="cd00090">
    <property type="entry name" value="HTH_ARSR"/>
    <property type="match status" value="1"/>
</dbReference>
<dbReference type="STRING" id="104663.SAMN04488121_101566"/>
<dbReference type="NCBIfam" id="NF033788">
    <property type="entry name" value="HTH_metalloreg"/>
    <property type="match status" value="1"/>
</dbReference>
<dbReference type="Pfam" id="PF12840">
    <property type="entry name" value="HTH_20"/>
    <property type="match status" value="1"/>
</dbReference>
<dbReference type="PANTHER" id="PTHR39168">
    <property type="entry name" value="TRANSCRIPTIONAL REGULATOR-RELATED"/>
    <property type="match status" value="1"/>
</dbReference>
<dbReference type="SMART" id="SM00418">
    <property type="entry name" value="HTH_ARSR"/>
    <property type="match status" value="1"/>
</dbReference>
<organism evidence="2 3">
    <name type="scientific">Chitinophaga filiformis</name>
    <name type="common">Myxococcus filiformis</name>
    <name type="synonym">Flexibacter filiformis</name>
    <dbReference type="NCBI Taxonomy" id="104663"/>
    <lineage>
        <taxon>Bacteria</taxon>
        <taxon>Pseudomonadati</taxon>
        <taxon>Bacteroidota</taxon>
        <taxon>Chitinophagia</taxon>
        <taxon>Chitinophagales</taxon>
        <taxon>Chitinophagaceae</taxon>
        <taxon>Chitinophaga</taxon>
    </lineage>
</organism>
<dbReference type="InterPro" id="IPR036388">
    <property type="entry name" value="WH-like_DNA-bd_sf"/>
</dbReference>